<feature type="region of interest" description="Disordered" evidence="5">
    <location>
        <begin position="734"/>
        <end position="795"/>
    </location>
</feature>
<dbReference type="GO" id="GO:0032456">
    <property type="term" value="P:endocytic recycling"/>
    <property type="evidence" value="ECO:0007669"/>
    <property type="project" value="TreeGrafter"/>
</dbReference>
<feature type="compositionally biased region" description="Polar residues" evidence="5">
    <location>
        <begin position="646"/>
        <end position="658"/>
    </location>
</feature>
<comment type="caution">
    <text evidence="7">The sequence shown here is derived from an EMBL/GenBank/DDBJ whole genome shotgun (WGS) entry which is preliminary data.</text>
</comment>
<dbReference type="Proteomes" id="UP000318582">
    <property type="component" value="Unassembled WGS sequence"/>
</dbReference>
<keyword evidence="2 3" id="KW-0813">Transport</keyword>
<dbReference type="Pfam" id="PF15469">
    <property type="entry name" value="Sec5"/>
    <property type="match status" value="1"/>
</dbReference>
<reference evidence="7 8" key="1">
    <citation type="journal article" date="2019" name="Sci. Rep.">
        <title>Comparative genomics of chytrid fungi reveal insights into the obligate biotrophic and pathogenic lifestyle of Synchytrium endobioticum.</title>
        <authorList>
            <person name="van de Vossenberg B.T.L.H."/>
            <person name="Warris S."/>
            <person name="Nguyen H.D.T."/>
            <person name="van Gent-Pelzer M.P.E."/>
            <person name="Joly D.L."/>
            <person name="van de Geest H.C."/>
            <person name="Bonants P.J.M."/>
            <person name="Smith D.S."/>
            <person name="Levesque C.A."/>
            <person name="van der Lee T.A.J."/>
        </authorList>
    </citation>
    <scope>NUCLEOTIDE SEQUENCE [LARGE SCALE GENOMIC DNA]</scope>
    <source>
        <strain evidence="7 8">CBS 809.83</strain>
    </source>
</reference>
<comment type="function">
    <text evidence="3">Acts as component of the GARP complex that is involved in retrograde transport from early and late endosomes to the trans-Golgi network (TGN).</text>
</comment>
<dbReference type="GO" id="GO:1990745">
    <property type="term" value="C:EARP complex"/>
    <property type="evidence" value="ECO:0007669"/>
    <property type="project" value="TreeGrafter"/>
</dbReference>
<dbReference type="InterPro" id="IPR039481">
    <property type="entry name" value="EXOC2/Sec5_N_dom"/>
</dbReference>
<evidence type="ECO:0000313" key="8">
    <source>
        <dbReference type="Proteomes" id="UP000318582"/>
    </source>
</evidence>
<dbReference type="GO" id="GO:0000938">
    <property type="term" value="C:GARP complex"/>
    <property type="evidence" value="ECO:0007669"/>
    <property type="project" value="UniProtKB-UniRule"/>
</dbReference>
<feature type="region of interest" description="Disordered" evidence="5">
    <location>
        <begin position="636"/>
        <end position="658"/>
    </location>
</feature>
<keyword evidence="3" id="KW-0653">Protein transport</keyword>
<dbReference type="GO" id="GO:0015031">
    <property type="term" value="P:protein transport"/>
    <property type="evidence" value="ECO:0007669"/>
    <property type="project" value="UniProtKB-UniRule"/>
</dbReference>
<dbReference type="EMBL" id="QEAQ01000049">
    <property type="protein sequence ID" value="TPX57633.1"/>
    <property type="molecule type" value="Genomic_DNA"/>
</dbReference>
<evidence type="ECO:0000256" key="2">
    <source>
        <dbReference type="ARBA" id="ARBA00022448"/>
    </source>
</evidence>
<comment type="subunit">
    <text evidence="3">Component of the Golgi-associated retrograde protein (GARP) complex.</text>
</comment>
<dbReference type="InterPro" id="IPR014812">
    <property type="entry name" value="Vps51"/>
</dbReference>
<evidence type="ECO:0000256" key="4">
    <source>
        <dbReference type="SAM" id="Coils"/>
    </source>
</evidence>
<dbReference type="PANTHER" id="PTHR15954:SF4">
    <property type="entry name" value="VACUOLAR PROTEIN SORTING-ASSOCIATED PROTEIN 51 HOMOLOG"/>
    <property type="match status" value="1"/>
</dbReference>
<dbReference type="GO" id="GO:0048193">
    <property type="term" value="P:Golgi vesicle transport"/>
    <property type="evidence" value="ECO:0007669"/>
    <property type="project" value="TreeGrafter"/>
</dbReference>
<dbReference type="GO" id="GO:0007030">
    <property type="term" value="P:Golgi organization"/>
    <property type="evidence" value="ECO:0007669"/>
    <property type="project" value="UniProtKB-UniRule"/>
</dbReference>
<keyword evidence="4" id="KW-0175">Coiled coil</keyword>
<dbReference type="GO" id="GO:0016020">
    <property type="term" value="C:membrane"/>
    <property type="evidence" value="ECO:0007669"/>
    <property type="project" value="TreeGrafter"/>
</dbReference>
<dbReference type="GO" id="GO:0006869">
    <property type="term" value="P:lipid transport"/>
    <property type="evidence" value="ECO:0007669"/>
    <property type="project" value="UniProtKB-UniRule"/>
</dbReference>
<feature type="compositionally biased region" description="Basic and acidic residues" evidence="5">
    <location>
        <begin position="53"/>
        <end position="74"/>
    </location>
</feature>
<dbReference type="STRING" id="109895.A0A507E0Q0"/>
<comment type="subcellular location">
    <subcellularLocation>
        <location evidence="3">Golgi apparatus</location>
        <location evidence="3">trans-Golgi network</location>
    </subcellularLocation>
</comment>
<accession>A0A507E0Q0</accession>
<feature type="coiled-coil region" evidence="4">
    <location>
        <begin position="131"/>
        <end position="158"/>
    </location>
</feature>
<keyword evidence="3" id="KW-0333">Golgi apparatus</keyword>
<keyword evidence="3" id="KW-0445">Lipid transport</keyword>
<dbReference type="AlphaFoldDB" id="A0A507E0Q0"/>
<evidence type="ECO:0000256" key="3">
    <source>
        <dbReference type="RuleBase" id="RU368010"/>
    </source>
</evidence>
<keyword evidence="8" id="KW-1185">Reference proteome</keyword>
<feature type="compositionally biased region" description="Polar residues" evidence="5">
    <location>
        <begin position="755"/>
        <end position="780"/>
    </location>
</feature>
<protein>
    <recommendedName>
        <fullName evidence="3">Vacuolar protein sorting-associated protein 51 homolog</fullName>
    </recommendedName>
</protein>
<proteinExistence type="inferred from homology"/>
<evidence type="ECO:0000259" key="6">
    <source>
        <dbReference type="Pfam" id="PF15469"/>
    </source>
</evidence>
<sequence length="911" mass="101741">MPVSESRASSQGPPSPEPGSIDVEPGSRAAARQRKRRDLLKSYYGIGEGGGHPGEKAQKETAKERSPDPLDIDSHAFNADLNLNKIMNEMSLPDLIQRDNDLVAEIKQLDGDMKTLVYENYNKFISATDTIRRMKTNVENMESEMELLSQSMTKINNSSGAINRDLTSERTKLHQLNSVDNLLKKLHFVFELPSRLRECVDKGQYIQAVRDYSRVASLLERYQQMPAFKNITEECRTTIDGVSRLVKDKLHGNTSSLSEISESVGLLLRLNATSPADLAREHLKSASFRLEKIKQDCLNHMAGLEPTNVTSSSDLSEEPLPPDVRLAMNRITYFDNHYVRDFSNFVDSYSGYFLQAKDAAAMSPDSSSKASEATNVYAKLSSEQQTAVRNELVSLVDAFTKQYIEEVERLLQIPEDITKLSPLAYIHVLDRVHKDVQELEPLQRIGRMDKRVNAMSFELLSKVVTAVFAKIKKEFFNRYKDVAAAESEPTELNRFVKELNSWMKNTLINQYLPMLERFVSPNIDFMQHSVFGTDDILDQIQRGLDVFWLSFTEDMIAHNEETSRNSNDRKLPPAVVTLMMSRSALELANGTVEGVMSAYTDVLFSRKGDGEATAAPPPPKSSRPALMVVTASGGTVPNAAGPARSGTHTPPVSGTSKETMVRARDISGICKATGQRLLTLYVTRLNTSLTQLVDVHMESTDWEQVEEPTTISEAWTKVLDCLATVDSDVGQLYQDDGPYRGDRAPAWKPDFTGRGKNSSGHSRNGSASHPSYMHRSNSGNFRGVPGAGGAKAGTGGKFDPMWSNIDKLFAERVEYYGPVEPNRTAVMTSVSKVILKCFVELVRLIAFNNPGFRQTQLDAEFLRTHLWQYCSDERLLNSLLDEVQTCAFRRCVPDPQYLDFGVIDSLVSARK</sequence>
<name>A0A507E0Q0_9FUNG</name>
<dbReference type="GO" id="GO:0042147">
    <property type="term" value="P:retrograde transport, endosome to Golgi"/>
    <property type="evidence" value="ECO:0007669"/>
    <property type="project" value="UniProtKB-UniRule"/>
</dbReference>
<dbReference type="PANTHER" id="PTHR15954">
    <property type="entry name" value="VACUOLAR PROTEIN SORTING-ASSOCIATED PROTEIN 51 HOMOLOG"/>
    <property type="match status" value="1"/>
</dbReference>
<feature type="region of interest" description="Disordered" evidence="5">
    <location>
        <begin position="1"/>
        <end position="74"/>
    </location>
</feature>
<evidence type="ECO:0000256" key="5">
    <source>
        <dbReference type="SAM" id="MobiDB-lite"/>
    </source>
</evidence>
<comment type="similarity">
    <text evidence="1 3">Belongs to the VPS51 family.</text>
</comment>
<feature type="domain" description="Exocyst complex component EXOC2/Sec5 N-terminal" evidence="6">
    <location>
        <begin position="70"/>
        <end position="408"/>
    </location>
</feature>
<gene>
    <name evidence="7" type="ORF">PhCBS80983_g03697</name>
</gene>
<dbReference type="GO" id="GO:0005829">
    <property type="term" value="C:cytosol"/>
    <property type="evidence" value="ECO:0007669"/>
    <property type="project" value="GOC"/>
</dbReference>
<evidence type="ECO:0000256" key="1">
    <source>
        <dbReference type="ARBA" id="ARBA00006080"/>
    </source>
</evidence>
<organism evidence="7 8">
    <name type="scientific">Powellomyces hirtus</name>
    <dbReference type="NCBI Taxonomy" id="109895"/>
    <lineage>
        <taxon>Eukaryota</taxon>
        <taxon>Fungi</taxon>
        <taxon>Fungi incertae sedis</taxon>
        <taxon>Chytridiomycota</taxon>
        <taxon>Chytridiomycota incertae sedis</taxon>
        <taxon>Chytridiomycetes</taxon>
        <taxon>Spizellomycetales</taxon>
        <taxon>Powellomycetaceae</taxon>
        <taxon>Powellomyces</taxon>
    </lineage>
</organism>
<evidence type="ECO:0000313" key="7">
    <source>
        <dbReference type="EMBL" id="TPX57633.1"/>
    </source>
</evidence>
<feature type="compositionally biased region" description="Gly residues" evidence="5">
    <location>
        <begin position="785"/>
        <end position="795"/>
    </location>
</feature>